<evidence type="ECO:0000256" key="3">
    <source>
        <dbReference type="ARBA" id="ARBA00022692"/>
    </source>
</evidence>
<dbReference type="PATRIC" id="fig|1121405.3.peg.1776"/>
<evidence type="ECO:0000313" key="12">
    <source>
        <dbReference type="Proteomes" id="UP000014977"/>
    </source>
</evidence>
<dbReference type="EMBL" id="ATHJ01000078">
    <property type="protein sequence ID" value="EPR41109.1"/>
    <property type="molecule type" value="Genomic_DNA"/>
</dbReference>
<dbReference type="Proteomes" id="UP000014977">
    <property type="component" value="Unassembled WGS sequence"/>
</dbReference>
<dbReference type="Pfam" id="PF04389">
    <property type="entry name" value="Peptidase_M28"/>
    <property type="match status" value="1"/>
</dbReference>
<feature type="transmembrane region" description="Helical" evidence="7">
    <location>
        <begin position="1021"/>
        <end position="1040"/>
    </location>
</feature>
<evidence type="ECO:0000259" key="9">
    <source>
        <dbReference type="Pfam" id="PF02687"/>
    </source>
</evidence>
<dbReference type="GO" id="GO:0005886">
    <property type="term" value="C:plasma membrane"/>
    <property type="evidence" value="ECO:0007669"/>
    <property type="project" value="UniProtKB-SubCell"/>
</dbReference>
<evidence type="ECO:0000256" key="2">
    <source>
        <dbReference type="ARBA" id="ARBA00022475"/>
    </source>
</evidence>
<gene>
    <name evidence="11" type="ORF">dsmv_2224</name>
</gene>
<sequence length="1595" mass="177429">MRPLKSIRRRAVILLLAALWTSPALGANPVPPGEADLRKTVDALAAPADRSTGTPGCRQAADYIADAFSAMGVTGVDRFPFSLPIRRHGGSTLTVSGRVADLLPMRTNAVTPEALPPEGITGPLHYVGQGNLSDFNGKKIAGSILLMDLDSGKNWLRAAEFGARALIYVERGTPSRIHFEDKAELSPVLFPRFWMPLDQARDLFGDFESAPGGTVSDRVVLTTSVRWTETEAENVYGIIPGADPDLSEELIIVEAFYDSTADVFTRAPGADEALGAASLIALARHLTAHPPARSVLLAATSGHAQSLAGMREMIWSIRTPTKEIRKEEKRLKSLREECRTMLNILTGFAEGDAGGPALQAALEDRIKTEVDALSRRLMALRMAEKEDQDAAAIKTLAEERMLLRRLGWRSRFTDLPEAERVLLAGIIPPTVRDFERILEDTGNQLHRLAAQKRFRGVVKARDLAAVVSLHLSSHGNGIGAFNYGWLYDIKPQINRIGPYVAVEEILRRAAETGDTGMAAYRDTLRPSALRSWQSYFADRPPLGGEVAALAGYIGLTLATVNDARVLWGTPHDRPSAVDAAYAERQARRVISLIDALAHSPESYSGELPRDGFATVTGRAKRLRHGELFPDQTADKTVVMAFQGSARHYAMTDERGIFRLKGVADKKLMLDKVIIEAYRFDADTGEVVWAVDKNQTGKSAYRLKMQRQNMETDLVMFTARQTTLFNLLEPRNFRYMTKIQIIDGRREALPLRYWYSRIDTRSSTIASVYLEPGSYMKLTLSDSVLSKKMLLLNADEENPQGTGYRIDDWPVVHYTGFRAARDMWALLTPRIRNLEAHGIHDQKIGELMQAGTNALAQAETALKKQRYDRFSEAALTAWALADRVYNQVEKTQKDVLFGVLFYIALFVPFAFCAERLLFAFRNIHKRIIAFLAILLLLIAVIYQVHPAFELAYSPTVVILAFFIMGLSLMVTLIIFFRFEQEMVLLQRRATQMRAEEISRWKAFTAAFFLGVGNLKRRRIRTGLTCVTLIILTFTIMSFTSVKSTRRHTRILFQESVPYPGFLIKTFNWQDLPKEALGTLTNAFHGKATTAPRVFLEDADRTRAIPIPIQYGDRTFEARAMMGLSHREPGVTGLDRILTAGRWFSRDDERAVLLPDRIAQSLGITADPFPENVRVSLWGVPFRVAGVFSSERYEAHPDLDGEILTPVTFPAEISTEMTEVEMDAMESGEDVQSFQSRYHHIPANLTVIVPADFLMARGGALKGLAVRPDNPETIPETARRLSDRFGLPLFTGEPQGTFMHQAGDTLDYSGVPNILIPLVISILIVLNTMIGSVYERKREIAVYTSVGLAPSHVAFLFIAEAMAFAVLSVVLGYLLAQVSAGLFAGTALWSGITVNYSSLAGVASMILVMLVVLISVVYPARMAADIAIPDVNRSWSLPDVNDNKIALSLPFLVKYHEHDSIAGYLAGYFRGHQDVSHGIFSTDEIIVAPAPGNIDLDGRACIQLKARVWLAPFDFGIMQQIQLVFCPSEENEGFLEIHVTMIRETGEANAWKRANKAFINALRKQLLIWRSLDDETRNEYVIFKGRPQDEQVFADFP</sequence>
<evidence type="ECO:0000256" key="7">
    <source>
        <dbReference type="SAM" id="Phobius"/>
    </source>
</evidence>
<dbReference type="SUPFAM" id="SSF52025">
    <property type="entry name" value="PA domain"/>
    <property type="match status" value="1"/>
</dbReference>
<dbReference type="InterPro" id="IPR007484">
    <property type="entry name" value="Peptidase_M28"/>
</dbReference>
<dbReference type="GO" id="GO:0022857">
    <property type="term" value="F:transmembrane transporter activity"/>
    <property type="evidence" value="ECO:0007669"/>
    <property type="project" value="TreeGrafter"/>
</dbReference>
<dbReference type="STRING" id="897.B2D07_17760"/>
<dbReference type="InterPro" id="IPR046450">
    <property type="entry name" value="PA_dom_sf"/>
</dbReference>
<feature type="transmembrane region" description="Helical" evidence="7">
    <location>
        <begin position="894"/>
        <end position="919"/>
    </location>
</feature>
<protein>
    <submittedName>
        <fullName evidence="11">Uncharacterized protein</fullName>
    </submittedName>
</protein>
<dbReference type="Pfam" id="PF02687">
    <property type="entry name" value="FtsX"/>
    <property type="match status" value="1"/>
</dbReference>
<comment type="caution">
    <text evidence="11">The sequence shown here is derived from an EMBL/GenBank/DDBJ whole genome shotgun (WGS) entry which is preliminary data.</text>
</comment>
<feature type="domain" description="ABC3 transporter permease C-terminal" evidence="9">
    <location>
        <begin position="1314"/>
        <end position="1422"/>
    </location>
</feature>
<evidence type="ECO:0000313" key="11">
    <source>
        <dbReference type="EMBL" id="EPR41109.1"/>
    </source>
</evidence>
<dbReference type="SUPFAM" id="SSF53187">
    <property type="entry name" value="Zn-dependent exopeptidases"/>
    <property type="match status" value="1"/>
</dbReference>
<dbReference type="PANTHER" id="PTHR30572:SF4">
    <property type="entry name" value="ABC TRANSPORTER PERMEASE YTRF"/>
    <property type="match status" value="1"/>
</dbReference>
<comment type="similarity">
    <text evidence="6">Belongs to the ABC-4 integral membrane protein family.</text>
</comment>
<evidence type="ECO:0000259" key="10">
    <source>
        <dbReference type="Pfam" id="PF04389"/>
    </source>
</evidence>
<organism evidence="11 12">
    <name type="scientific">Desulfococcus multivorans DSM 2059</name>
    <dbReference type="NCBI Taxonomy" id="1121405"/>
    <lineage>
        <taxon>Bacteria</taxon>
        <taxon>Pseudomonadati</taxon>
        <taxon>Thermodesulfobacteriota</taxon>
        <taxon>Desulfobacteria</taxon>
        <taxon>Desulfobacterales</taxon>
        <taxon>Desulfococcaceae</taxon>
        <taxon>Desulfococcus</taxon>
    </lineage>
</organism>
<dbReference type="InterPro" id="IPR050250">
    <property type="entry name" value="Macrolide_Exporter_MacB"/>
</dbReference>
<dbReference type="eggNOG" id="COG2234">
    <property type="taxonomic scope" value="Bacteria"/>
</dbReference>
<evidence type="ECO:0000256" key="5">
    <source>
        <dbReference type="ARBA" id="ARBA00023136"/>
    </source>
</evidence>
<feature type="transmembrane region" description="Helical" evidence="7">
    <location>
        <begin position="1394"/>
        <end position="1416"/>
    </location>
</feature>
<keyword evidence="4 7" id="KW-1133">Transmembrane helix</keyword>
<evidence type="ECO:0000256" key="8">
    <source>
        <dbReference type="SAM" id="SignalP"/>
    </source>
</evidence>
<keyword evidence="5 7" id="KW-0472">Membrane</keyword>
<feature type="transmembrane region" description="Helical" evidence="7">
    <location>
        <begin position="926"/>
        <end position="943"/>
    </location>
</feature>
<feature type="transmembrane region" description="Helical" evidence="7">
    <location>
        <begin position="955"/>
        <end position="977"/>
    </location>
</feature>
<evidence type="ECO:0000256" key="4">
    <source>
        <dbReference type="ARBA" id="ARBA00022989"/>
    </source>
</evidence>
<keyword evidence="8" id="KW-0732">Signal</keyword>
<dbReference type="RefSeq" id="WP_020876655.1">
    <property type="nucleotide sequence ID" value="NZ_ATHJ01000078.1"/>
</dbReference>
<keyword evidence="2" id="KW-1003">Cell membrane</keyword>
<feature type="domain" description="Peptidase M28" evidence="10">
    <location>
        <begin position="234"/>
        <end position="314"/>
    </location>
</feature>
<feature type="signal peptide" evidence="8">
    <location>
        <begin position="1"/>
        <end position="26"/>
    </location>
</feature>
<feature type="transmembrane region" description="Helical" evidence="7">
    <location>
        <begin position="1312"/>
        <end position="1332"/>
    </location>
</feature>
<keyword evidence="3 7" id="KW-0812">Transmembrane</keyword>
<feature type="chain" id="PRO_5011729030" evidence="8">
    <location>
        <begin position="27"/>
        <end position="1595"/>
    </location>
</feature>
<accession>S7V3K6</accession>
<dbReference type="Gene3D" id="3.40.630.10">
    <property type="entry name" value="Zn peptidases"/>
    <property type="match status" value="1"/>
</dbReference>
<evidence type="ECO:0000256" key="1">
    <source>
        <dbReference type="ARBA" id="ARBA00004651"/>
    </source>
</evidence>
<feature type="transmembrane region" description="Helical" evidence="7">
    <location>
        <begin position="1352"/>
        <end position="1374"/>
    </location>
</feature>
<dbReference type="eggNOG" id="COG0577">
    <property type="taxonomic scope" value="Bacteria"/>
</dbReference>
<reference evidence="11 12" key="1">
    <citation type="journal article" date="2013" name="Genome Announc.">
        <title>Draft genome sequences for three mercury-methylating, sulfate-reducing bacteria.</title>
        <authorList>
            <person name="Brown S.D."/>
            <person name="Hurt R.A.Jr."/>
            <person name="Gilmour C.C."/>
            <person name="Elias D.A."/>
        </authorList>
    </citation>
    <scope>NUCLEOTIDE SEQUENCE [LARGE SCALE GENOMIC DNA]</scope>
    <source>
        <strain evidence="11 12">DSM 2059</strain>
    </source>
</reference>
<evidence type="ECO:0000256" key="6">
    <source>
        <dbReference type="ARBA" id="ARBA00038076"/>
    </source>
</evidence>
<comment type="subcellular location">
    <subcellularLocation>
        <location evidence="1">Cell membrane</location>
        <topology evidence="1">Multi-pass membrane protein</topology>
    </subcellularLocation>
</comment>
<name>S7V3K6_DESML</name>
<proteinExistence type="inferred from homology"/>
<dbReference type="PANTHER" id="PTHR30572">
    <property type="entry name" value="MEMBRANE COMPONENT OF TRANSPORTER-RELATED"/>
    <property type="match status" value="1"/>
</dbReference>
<dbReference type="InterPro" id="IPR003838">
    <property type="entry name" value="ABC3_permease_C"/>
</dbReference>
<keyword evidence="12" id="KW-1185">Reference proteome</keyword>